<evidence type="ECO:0008006" key="3">
    <source>
        <dbReference type="Google" id="ProtNLM"/>
    </source>
</evidence>
<keyword evidence="2" id="KW-1185">Reference proteome</keyword>
<gene>
    <name evidence="1" type="ORF">Ctob_005739</name>
</gene>
<comment type="caution">
    <text evidence="1">The sequence shown here is derived from an EMBL/GenBank/DDBJ whole genome shotgun (WGS) entry which is preliminary data.</text>
</comment>
<accession>A0A0M0JKC6</accession>
<dbReference type="SMART" id="SM00368">
    <property type="entry name" value="LRR_RI"/>
    <property type="match status" value="2"/>
</dbReference>
<protein>
    <recommendedName>
        <fullName evidence="3">Protein nlrc3</fullName>
    </recommendedName>
</protein>
<dbReference type="Gene3D" id="3.80.10.10">
    <property type="entry name" value="Ribonuclease Inhibitor"/>
    <property type="match status" value="1"/>
</dbReference>
<evidence type="ECO:0000313" key="1">
    <source>
        <dbReference type="EMBL" id="KOO27026.1"/>
    </source>
</evidence>
<evidence type="ECO:0000313" key="2">
    <source>
        <dbReference type="Proteomes" id="UP000037460"/>
    </source>
</evidence>
<name>A0A0M0JKC6_9EUKA</name>
<dbReference type="PANTHER" id="PTHR24114">
    <property type="entry name" value="LEUCINE RICH REPEAT FAMILY PROTEIN"/>
    <property type="match status" value="1"/>
</dbReference>
<dbReference type="AlphaFoldDB" id="A0A0M0JKC6"/>
<dbReference type="Proteomes" id="UP000037460">
    <property type="component" value="Unassembled WGS sequence"/>
</dbReference>
<dbReference type="InterPro" id="IPR052394">
    <property type="entry name" value="LRR-containing"/>
</dbReference>
<dbReference type="SUPFAM" id="SSF52047">
    <property type="entry name" value="RNI-like"/>
    <property type="match status" value="1"/>
</dbReference>
<dbReference type="PANTHER" id="PTHR24114:SF2">
    <property type="entry name" value="F-BOX DOMAIN-CONTAINING PROTEIN-RELATED"/>
    <property type="match status" value="1"/>
</dbReference>
<dbReference type="InterPro" id="IPR032675">
    <property type="entry name" value="LRR_dom_sf"/>
</dbReference>
<reference evidence="2" key="1">
    <citation type="journal article" date="2015" name="PLoS Genet.">
        <title>Genome Sequence and Transcriptome Analyses of Chrysochromulina tobin: Metabolic Tools for Enhanced Algal Fitness in the Prominent Order Prymnesiales (Haptophyceae).</title>
        <authorList>
            <person name="Hovde B.T."/>
            <person name="Deodato C.R."/>
            <person name="Hunsperger H.M."/>
            <person name="Ryken S.A."/>
            <person name="Yost W."/>
            <person name="Jha R.K."/>
            <person name="Patterson J."/>
            <person name="Monnat R.J. Jr."/>
            <person name="Barlow S.B."/>
            <person name="Starkenburg S.R."/>
            <person name="Cattolico R.A."/>
        </authorList>
    </citation>
    <scope>NUCLEOTIDE SEQUENCE</scope>
    <source>
        <strain evidence="2">CCMP291</strain>
    </source>
</reference>
<organism evidence="1 2">
    <name type="scientific">Chrysochromulina tobinii</name>
    <dbReference type="NCBI Taxonomy" id="1460289"/>
    <lineage>
        <taxon>Eukaryota</taxon>
        <taxon>Haptista</taxon>
        <taxon>Haptophyta</taxon>
        <taxon>Prymnesiophyceae</taxon>
        <taxon>Prymnesiales</taxon>
        <taxon>Chrysochromulinaceae</taxon>
        <taxon>Chrysochromulina</taxon>
    </lineage>
</organism>
<sequence>MALTTGSSVPGAAAAIAWACDTFGLSAEQLKAQQSLTLPAGTTLFAEGAGALGTLCARCSREACPNLEEVCLRDARLAPNALRRLVEALTAGAHGSAVVHYTGHELALDLSRFVTSDASEVGELMASLIEKAPSITDLDLGGHPLGTAGLTAIARVLAKNTSLAYLGLAATQLGTDAAKKLGTALRQNGDLLLLDVRHNNLSKEAQRVLIKSSAARPRSSTGDHETLELRLEPNAPLLAAELVAHTPRDHERALTRAATKKASFARAASGWRSGA</sequence>
<proteinExistence type="predicted"/>
<dbReference type="EMBL" id="JWZX01002773">
    <property type="protein sequence ID" value="KOO27026.1"/>
    <property type="molecule type" value="Genomic_DNA"/>
</dbReference>